<evidence type="ECO:0000256" key="4">
    <source>
        <dbReference type="ARBA" id="ARBA00022533"/>
    </source>
</evidence>
<dbReference type="InterPro" id="IPR000811">
    <property type="entry name" value="Glyco_trans_35"/>
</dbReference>
<dbReference type="EC" id="2.4.1.1" evidence="11"/>
<dbReference type="NCBIfam" id="TIGR02093">
    <property type="entry name" value="P_ylase"/>
    <property type="match status" value="1"/>
</dbReference>
<evidence type="ECO:0000313" key="12">
    <source>
        <dbReference type="EMBL" id="SUN46949.1"/>
    </source>
</evidence>
<reference evidence="12 13" key="1">
    <citation type="submission" date="2018-06" db="EMBL/GenBank/DDBJ databases">
        <authorList>
            <consortium name="Pathogen Informatics"/>
            <person name="Doyle S."/>
        </authorList>
    </citation>
    <scope>NUCLEOTIDE SEQUENCE [LARGE SCALE GENOMIC DNA]</scope>
    <source>
        <strain evidence="12 13">NCTC12092</strain>
    </source>
</reference>
<dbReference type="EMBL" id="UHFF01000002">
    <property type="protein sequence ID" value="SUN46949.1"/>
    <property type="molecule type" value="Genomic_DNA"/>
</dbReference>
<dbReference type="GO" id="GO:0008184">
    <property type="term" value="F:glycogen phosphorylase activity"/>
    <property type="evidence" value="ECO:0007669"/>
    <property type="project" value="InterPro"/>
</dbReference>
<evidence type="ECO:0000313" key="13">
    <source>
        <dbReference type="Proteomes" id="UP000254461"/>
    </source>
</evidence>
<keyword evidence="6 11" id="KW-0808">Transferase</keyword>
<dbReference type="PIRSF" id="PIRSF000460">
    <property type="entry name" value="Pprylas_GlgP"/>
    <property type="match status" value="1"/>
</dbReference>
<dbReference type="AlphaFoldDB" id="A0A380JRH0"/>
<protein>
    <recommendedName>
        <fullName evidence="11">Alpha-1,4 glucan phosphorylase</fullName>
        <ecNumber evidence="11">2.4.1.1</ecNumber>
    </recommendedName>
</protein>
<evidence type="ECO:0000256" key="6">
    <source>
        <dbReference type="ARBA" id="ARBA00022679"/>
    </source>
</evidence>
<keyword evidence="8 11" id="KW-0119">Carbohydrate metabolism</keyword>
<dbReference type="InterPro" id="IPR035090">
    <property type="entry name" value="Pyridoxal_P_attach_site"/>
</dbReference>
<organism evidence="12 13">
    <name type="scientific">Streptococcus equi subsp. equi</name>
    <dbReference type="NCBI Taxonomy" id="148942"/>
    <lineage>
        <taxon>Bacteria</taxon>
        <taxon>Bacillati</taxon>
        <taxon>Bacillota</taxon>
        <taxon>Bacilli</taxon>
        <taxon>Lactobacillales</taxon>
        <taxon>Streptococcaceae</taxon>
        <taxon>Streptococcus</taxon>
    </lineage>
</organism>
<evidence type="ECO:0000256" key="10">
    <source>
        <dbReference type="PIRSR" id="PIRSR000460-1"/>
    </source>
</evidence>
<dbReference type="Pfam" id="PF00343">
    <property type="entry name" value="Phosphorylase"/>
    <property type="match status" value="1"/>
</dbReference>
<comment type="similarity">
    <text evidence="3 11">Belongs to the glycogen phosphorylase family.</text>
</comment>
<evidence type="ECO:0000256" key="7">
    <source>
        <dbReference type="ARBA" id="ARBA00022898"/>
    </source>
</evidence>
<evidence type="ECO:0000256" key="11">
    <source>
        <dbReference type="RuleBase" id="RU000587"/>
    </source>
</evidence>
<proteinExistence type="inferred from homology"/>
<name>A0A380JRH0_9STRE</name>
<dbReference type="GO" id="GO:0005737">
    <property type="term" value="C:cytoplasm"/>
    <property type="evidence" value="ECO:0007669"/>
    <property type="project" value="TreeGrafter"/>
</dbReference>
<evidence type="ECO:0000256" key="2">
    <source>
        <dbReference type="ARBA" id="ARBA00001933"/>
    </source>
</evidence>
<keyword evidence="7 10" id="KW-0663">Pyridoxal phosphate</keyword>
<evidence type="ECO:0000256" key="9">
    <source>
        <dbReference type="ARBA" id="ARBA00025174"/>
    </source>
</evidence>
<dbReference type="PANTHER" id="PTHR11468:SF3">
    <property type="entry name" value="GLYCOGEN PHOSPHORYLASE, LIVER FORM"/>
    <property type="match status" value="1"/>
</dbReference>
<comment type="catalytic activity">
    <reaction evidence="1 11">
        <text>[(1-&gt;4)-alpha-D-glucosyl](n) + phosphate = [(1-&gt;4)-alpha-D-glucosyl](n-1) + alpha-D-glucose 1-phosphate</text>
        <dbReference type="Rhea" id="RHEA:41732"/>
        <dbReference type="Rhea" id="RHEA-COMP:9584"/>
        <dbReference type="Rhea" id="RHEA-COMP:9586"/>
        <dbReference type="ChEBI" id="CHEBI:15444"/>
        <dbReference type="ChEBI" id="CHEBI:43474"/>
        <dbReference type="ChEBI" id="CHEBI:58601"/>
        <dbReference type="EC" id="2.4.1.1"/>
    </reaction>
</comment>
<comment type="function">
    <text evidence="11">Allosteric enzyme that catalyzes the rate-limiting step in glycogen catabolism, the phosphorolytic cleavage of glycogen to produce glucose-1-phosphate, and plays a central role in maintaining cellular and organismal glucose homeostasis.</text>
</comment>
<comment type="function">
    <text evidence="9">Phosphorylase is an important allosteric enzyme in carbohydrate metabolism. Enzymes from different sources differ in their regulatory mechanisms and in their natural substrates. However, all known phosphorylases share catalytic and structural properties.</text>
</comment>
<evidence type="ECO:0000256" key="5">
    <source>
        <dbReference type="ARBA" id="ARBA00022676"/>
    </source>
</evidence>
<dbReference type="Gene3D" id="3.40.50.2000">
    <property type="entry name" value="Glycogen Phosphorylase B"/>
    <property type="match status" value="2"/>
</dbReference>
<comment type="cofactor">
    <cofactor evidence="2 11">
        <name>pyridoxal 5'-phosphate</name>
        <dbReference type="ChEBI" id="CHEBI:597326"/>
    </cofactor>
</comment>
<dbReference type="PANTHER" id="PTHR11468">
    <property type="entry name" value="GLYCOGEN PHOSPHORYLASE"/>
    <property type="match status" value="1"/>
</dbReference>
<dbReference type="RefSeq" id="WP_115251082.1">
    <property type="nucleotide sequence ID" value="NZ_UHFF01000002.1"/>
</dbReference>
<dbReference type="SUPFAM" id="SSF53756">
    <property type="entry name" value="UDP-Glycosyltransferase/glycogen phosphorylase"/>
    <property type="match status" value="1"/>
</dbReference>
<evidence type="ECO:0000256" key="1">
    <source>
        <dbReference type="ARBA" id="ARBA00001275"/>
    </source>
</evidence>
<dbReference type="InterPro" id="IPR011833">
    <property type="entry name" value="Glycg_phsphrylas"/>
</dbReference>
<dbReference type="Proteomes" id="UP000254461">
    <property type="component" value="Unassembled WGS sequence"/>
</dbReference>
<dbReference type="PROSITE" id="PS00102">
    <property type="entry name" value="PHOSPHORYLASE"/>
    <property type="match status" value="1"/>
</dbReference>
<dbReference type="GO" id="GO:0005980">
    <property type="term" value="P:glycogen catabolic process"/>
    <property type="evidence" value="ECO:0007669"/>
    <property type="project" value="TreeGrafter"/>
</dbReference>
<gene>
    <name evidence="12" type="primary">glgP_2</name>
    <name evidence="12" type="ORF">NCTC12092_01254</name>
</gene>
<feature type="modified residue" description="N6-(pyridoxal phosphate)lysine" evidence="10">
    <location>
        <position position="604"/>
    </location>
</feature>
<evidence type="ECO:0000256" key="8">
    <source>
        <dbReference type="ARBA" id="ARBA00023277"/>
    </source>
</evidence>
<accession>A0A380JRH0</accession>
<evidence type="ECO:0000256" key="3">
    <source>
        <dbReference type="ARBA" id="ARBA00006047"/>
    </source>
</evidence>
<dbReference type="GO" id="GO:0030170">
    <property type="term" value="F:pyridoxal phosphate binding"/>
    <property type="evidence" value="ECO:0007669"/>
    <property type="project" value="InterPro"/>
</dbReference>
<keyword evidence="5 11" id="KW-0328">Glycosyltransferase</keyword>
<keyword evidence="4" id="KW-0021">Allosteric enzyme</keyword>
<sequence>MKRFTDYTEMTLGKSLASASKEEIYLSLLSYVKEEASKKAKNTAKRKVYYISAEFLIGKLLSNNLINLGIYKDIKEELAAAGKSIAEVEDVELEPSLGNGGLGRLASCFIDSISSLGINGEGVGLNYHCGLFKQVFRHNEQTAEPNFWIEDDSWLVPTDISYDVPFKDFTLKSRLDRIDVLGYKRDTKNYLNLFDIEGVDYGLIKDGISFDKTDIAKNLTLFLYPDDSDKNGELLRIYQQYFMVSNAAQLLIDEAIERGSNLHDLADYAYVQINDTHPSMVIPELIRLLTQKHGFDFDEAVSVVQKMVGYTNHTILAEALEKWPLDFLNEVVPQLVTIIEQLDALVRARVSDPAVQIIDETGRVHMAHMDIHFATSVNGVAALHTEILKNSELKAFYELYPEKFNNKTNGITFRRWLEFANQELADYIKELIGDAYLTDATRLEKLMAFAEDQAVHARLAEIKHHNKVALKRYLKDNKGIELDEHSIIDTQIKRFHEYKRQQMNALYVIHKYLEIKKGNLPKRKITVIFGGKAAPAYIIAQDIIHLILCLSELINNDPEVSPYLNVHLVENYNVTVAEHLIPATDISEQISLASKEASGTGNMKFMLNGALTLGTMDGANVEIAELAGMDNIYTFGKDSDTIIDLYATGGYVSKDYYDAHPAIKEAVNFIISPELLELGNEERLDRLYKELISKDWFMTLIDLEEYIAVKEQMLADYDNQDLWLTKVVHNIAKAGFFSSDRTIEQYNQDIWHSY</sequence>
<dbReference type="FunFam" id="3.40.50.2000:FF:000003">
    <property type="entry name" value="Alpha-1,4 glucan phosphorylase"/>
    <property type="match status" value="1"/>
</dbReference>